<dbReference type="PROSITE" id="PS51257">
    <property type="entry name" value="PROKAR_LIPOPROTEIN"/>
    <property type="match status" value="1"/>
</dbReference>
<dbReference type="KEGG" id="prv:G7070_09595"/>
<organism evidence="3 4">
    <name type="scientific">Propioniciclava coleopterorum</name>
    <dbReference type="NCBI Taxonomy" id="2714937"/>
    <lineage>
        <taxon>Bacteria</taxon>
        <taxon>Bacillati</taxon>
        <taxon>Actinomycetota</taxon>
        <taxon>Actinomycetes</taxon>
        <taxon>Propionibacteriales</taxon>
        <taxon>Propionibacteriaceae</taxon>
        <taxon>Propioniciclava</taxon>
    </lineage>
</organism>
<feature type="chain" id="PRO_5026083414" description="Lipoprotein" evidence="2">
    <location>
        <begin position="20"/>
        <end position="143"/>
    </location>
</feature>
<dbReference type="Proteomes" id="UP000501058">
    <property type="component" value="Chromosome"/>
</dbReference>
<gene>
    <name evidence="3" type="ORF">G7070_09595</name>
</gene>
<evidence type="ECO:0000313" key="3">
    <source>
        <dbReference type="EMBL" id="QIK72472.1"/>
    </source>
</evidence>
<evidence type="ECO:0000313" key="4">
    <source>
        <dbReference type="Proteomes" id="UP000501058"/>
    </source>
</evidence>
<dbReference type="EMBL" id="CP049865">
    <property type="protein sequence ID" value="QIK72472.1"/>
    <property type="molecule type" value="Genomic_DNA"/>
</dbReference>
<keyword evidence="4" id="KW-1185">Reference proteome</keyword>
<reference evidence="3 4" key="1">
    <citation type="submission" date="2020-03" db="EMBL/GenBank/DDBJ databases">
        <title>Propioniciclava sp. nov., isolated from Hydrophilus acuminatus.</title>
        <authorList>
            <person name="Hyun D.-W."/>
            <person name="Bae J.-W."/>
        </authorList>
    </citation>
    <scope>NUCLEOTIDE SEQUENCE [LARGE SCALE GENOMIC DNA]</scope>
    <source>
        <strain evidence="3 4">HDW11</strain>
    </source>
</reference>
<evidence type="ECO:0008006" key="5">
    <source>
        <dbReference type="Google" id="ProtNLM"/>
    </source>
</evidence>
<feature type="signal peptide" evidence="2">
    <location>
        <begin position="1"/>
        <end position="19"/>
    </location>
</feature>
<feature type="region of interest" description="Disordered" evidence="1">
    <location>
        <begin position="20"/>
        <end position="61"/>
    </location>
</feature>
<name>A0A6G7Y6M8_9ACTN</name>
<sequence>MRAPLAIAALLLLAGCAGAPVTDSPSPTEPAATPAPASPTDRFETAPPIPDQTGSPVALPGDRLEAIRSDLTARGIATDDLIVISARAVTWNDGSWGCPEPGHVYTQALEPGYAVIVEAGGVQYDYRFGSGPNPKLCVPFVQR</sequence>
<dbReference type="RefSeq" id="WP_166233546.1">
    <property type="nucleotide sequence ID" value="NZ_CP049865.1"/>
</dbReference>
<evidence type="ECO:0000256" key="2">
    <source>
        <dbReference type="SAM" id="SignalP"/>
    </source>
</evidence>
<feature type="compositionally biased region" description="Low complexity" evidence="1">
    <location>
        <begin position="20"/>
        <end position="40"/>
    </location>
</feature>
<protein>
    <recommendedName>
        <fullName evidence="5">Lipoprotein</fullName>
    </recommendedName>
</protein>
<keyword evidence="2" id="KW-0732">Signal</keyword>
<evidence type="ECO:0000256" key="1">
    <source>
        <dbReference type="SAM" id="MobiDB-lite"/>
    </source>
</evidence>
<proteinExistence type="predicted"/>
<dbReference type="AlphaFoldDB" id="A0A6G7Y6M8"/>
<accession>A0A6G7Y6M8</accession>